<evidence type="ECO:0000313" key="3">
    <source>
        <dbReference type="Proteomes" id="UP001190700"/>
    </source>
</evidence>
<protein>
    <submittedName>
        <fullName evidence="2">Uncharacterized protein</fullName>
    </submittedName>
</protein>
<accession>A0AAE0BVS5</accession>
<name>A0AAE0BVS5_9CHLO</name>
<dbReference type="EMBL" id="LGRX02032700">
    <property type="protein sequence ID" value="KAK3243701.1"/>
    <property type="molecule type" value="Genomic_DNA"/>
</dbReference>
<comment type="caution">
    <text evidence="2">The sequence shown here is derived from an EMBL/GenBank/DDBJ whole genome shotgun (WGS) entry which is preliminary data.</text>
</comment>
<dbReference type="AlphaFoldDB" id="A0AAE0BVS5"/>
<organism evidence="2 3">
    <name type="scientific">Cymbomonas tetramitiformis</name>
    <dbReference type="NCBI Taxonomy" id="36881"/>
    <lineage>
        <taxon>Eukaryota</taxon>
        <taxon>Viridiplantae</taxon>
        <taxon>Chlorophyta</taxon>
        <taxon>Pyramimonadophyceae</taxon>
        <taxon>Pyramimonadales</taxon>
        <taxon>Pyramimonadaceae</taxon>
        <taxon>Cymbomonas</taxon>
    </lineage>
</organism>
<sequence>MELEALKKLPFVPHVAGNPFPTRPSTLETDMPQRYTMIQLRASMESDAKLHGGAEALRAKLAFAEEKGSGRNALAQTYFSKRRKNWTSSAPRAVQQEPTLQERVRNRRAAWRAAGVESEDLRWISRAARMRWIEKAPLPFDYGVSLQDATPRQLQWMDAETASGSVRKAEAAKQNQGRNKKKGQWEPTQLVEHLGLEVDLKAGQFRVTRAHLQKIHQQARTLLSEASQQRRWFLWAKAEWHRHTVDRRGPLRKPALLNKVPHKLREEACAATVVAPYRPGQMWFKQLEALADEVVILPRGKDLFTPCKLGGSELGGSELGGSELLGPPISTACFGIESRYEMLCGHRAQSQMQLYSAIHTYIDPTAVPEEHMEWFFRWTTPRWRQQLPGTRQCTL</sequence>
<feature type="region of interest" description="Disordered" evidence="1">
    <location>
        <begin position="163"/>
        <end position="186"/>
    </location>
</feature>
<evidence type="ECO:0000313" key="2">
    <source>
        <dbReference type="EMBL" id="KAK3243701.1"/>
    </source>
</evidence>
<evidence type="ECO:0000256" key="1">
    <source>
        <dbReference type="SAM" id="MobiDB-lite"/>
    </source>
</evidence>
<reference evidence="2 3" key="1">
    <citation type="journal article" date="2015" name="Genome Biol. Evol.">
        <title>Comparative Genomics of a Bacterivorous Green Alga Reveals Evolutionary Causalities and Consequences of Phago-Mixotrophic Mode of Nutrition.</title>
        <authorList>
            <person name="Burns J.A."/>
            <person name="Paasch A."/>
            <person name="Narechania A."/>
            <person name="Kim E."/>
        </authorList>
    </citation>
    <scope>NUCLEOTIDE SEQUENCE [LARGE SCALE GENOMIC DNA]</scope>
    <source>
        <strain evidence="2 3">PLY_AMNH</strain>
    </source>
</reference>
<gene>
    <name evidence="2" type="ORF">CYMTET_46659</name>
</gene>
<proteinExistence type="predicted"/>
<keyword evidence="3" id="KW-1185">Reference proteome</keyword>
<dbReference type="Proteomes" id="UP001190700">
    <property type="component" value="Unassembled WGS sequence"/>
</dbReference>